<reference evidence="1 2" key="1">
    <citation type="submission" date="2014-04" db="EMBL/GenBank/DDBJ databases">
        <authorList>
            <consortium name="DOE Joint Genome Institute"/>
            <person name="Kuo A."/>
            <person name="Kohler A."/>
            <person name="Jargeat P."/>
            <person name="Nagy L.G."/>
            <person name="Floudas D."/>
            <person name="Copeland A."/>
            <person name="Barry K.W."/>
            <person name="Cichocki N."/>
            <person name="Veneault-Fourrey C."/>
            <person name="LaButti K."/>
            <person name="Lindquist E.A."/>
            <person name="Lipzen A."/>
            <person name="Lundell T."/>
            <person name="Morin E."/>
            <person name="Murat C."/>
            <person name="Sun H."/>
            <person name="Tunlid A."/>
            <person name="Henrissat B."/>
            <person name="Grigoriev I.V."/>
            <person name="Hibbett D.S."/>
            <person name="Martin F."/>
            <person name="Nordberg H.P."/>
            <person name="Cantor M.N."/>
            <person name="Hua S.X."/>
        </authorList>
    </citation>
    <scope>NUCLEOTIDE SEQUENCE [LARGE SCALE GENOMIC DNA]</scope>
    <source>
        <strain evidence="1 2">Ve08.2h10</strain>
    </source>
</reference>
<dbReference type="InterPro" id="IPR021475">
    <property type="entry name" value="Pants/Emi1-like"/>
</dbReference>
<dbReference type="InParanoid" id="A0A0D0E4K5"/>
<dbReference type="EMBL" id="KN824863">
    <property type="protein sequence ID" value="KIK99316.1"/>
    <property type="molecule type" value="Genomic_DNA"/>
</dbReference>
<gene>
    <name evidence="1" type="ORF">PAXRUDRAFT_132311</name>
</gene>
<name>A0A0D0E4K5_9AGAM</name>
<dbReference type="Pfam" id="PF11326">
    <property type="entry name" value="PANTS-like"/>
    <property type="match status" value="1"/>
</dbReference>
<reference evidence="2" key="2">
    <citation type="submission" date="2015-01" db="EMBL/GenBank/DDBJ databases">
        <title>Evolutionary Origins and Diversification of the Mycorrhizal Mutualists.</title>
        <authorList>
            <consortium name="DOE Joint Genome Institute"/>
            <consortium name="Mycorrhizal Genomics Consortium"/>
            <person name="Kohler A."/>
            <person name="Kuo A."/>
            <person name="Nagy L.G."/>
            <person name="Floudas D."/>
            <person name="Copeland A."/>
            <person name="Barry K.W."/>
            <person name="Cichocki N."/>
            <person name="Veneault-Fourrey C."/>
            <person name="LaButti K."/>
            <person name="Lindquist E.A."/>
            <person name="Lipzen A."/>
            <person name="Lundell T."/>
            <person name="Morin E."/>
            <person name="Murat C."/>
            <person name="Riley R."/>
            <person name="Ohm R."/>
            <person name="Sun H."/>
            <person name="Tunlid A."/>
            <person name="Henrissat B."/>
            <person name="Grigoriev I.V."/>
            <person name="Hibbett D.S."/>
            <person name="Martin F."/>
        </authorList>
    </citation>
    <scope>NUCLEOTIDE SEQUENCE [LARGE SCALE GENOMIC DNA]</scope>
    <source>
        <strain evidence="2">Ve08.2h10</strain>
    </source>
</reference>
<sequence length="131" mass="15452">MPSVDFQTALRQEEEYLRRVHPTVDDIPGCMTLFDGFLLCHVLNAQIKSLYRHGRMSECRDKMEDFKFCMSLKSMHPEEKRDAWIRRRAEWWTARRLGRSSENVWDVRSGPLPNWPPSLTDDVAQNTQSIP</sequence>
<evidence type="ECO:0000313" key="2">
    <source>
        <dbReference type="Proteomes" id="UP000054538"/>
    </source>
</evidence>
<dbReference type="OrthoDB" id="2017405at2759"/>
<organism evidence="1 2">
    <name type="scientific">Paxillus rubicundulus Ve08.2h10</name>
    <dbReference type="NCBI Taxonomy" id="930991"/>
    <lineage>
        <taxon>Eukaryota</taxon>
        <taxon>Fungi</taxon>
        <taxon>Dikarya</taxon>
        <taxon>Basidiomycota</taxon>
        <taxon>Agaricomycotina</taxon>
        <taxon>Agaricomycetes</taxon>
        <taxon>Agaricomycetidae</taxon>
        <taxon>Boletales</taxon>
        <taxon>Paxilineae</taxon>
        <taxon>Paxillaceae</taxon>
        <taxon>Paxillus</taxon>
    </lineage>
</organism>
<dbReference type="HOGENOM" id="CLU_131110_1_0_1"/>
<dbReference type="Proteomes" id="UP000054538">
    <property type="component" value="Unassembled WGS sequence"/>
</dbReference>
<accession>A0A0D0E4K5</accession>
<protein>
    <submittedName>
        <fullName evidence="1">Unplaced genomic scaffold scaffold_41, whole genome shotgun sequence</fullName>
    </submittedName>
</protein>
<keyword evidence="2" id="KW-1185">Reference proteome</keyword>
<proteinExistence type="predicted"/>
<evidence type="ECO:0000313" key="1">
    <source>
        <dbReference type="EMBL" id="KIK99316.1"/>
    </source>
</evidence>
<dbReference type="PANTHER" id="PTHR28052:SF1">
    <property type="entry name" value="UPF0545 PROTEIN C22ORF39"/>
    <property type="match status" value="1"/>
</dbReference>
<dbReference type="STRING" id="930991.A0A0D0E4K5"/>
<dbReference type="PANTHER" id="PTHR28052">
    <property type="entry name" value="UPF0545 PROTEIN C22ORF39"/>
    <property type="match status" value="1"/>
</dbReference>
<dbReference type="AlphaFoldDB" id="A0A0D0E4K5"/>